<sequence length="158" mass="18580">MPLNRTETQILRKHLIESLSGEKAHITFERVVADFPLNAINKKVAGIPHSPWDLVEHMRLAQRDIIDFIQNPNYREMKWPDDYWPNAETDTKTWNESIEGFMADRNALIRLIEDNSINLFAPIAHVPDYTIFREIIIMANHHSYHTGQLLYLKRVFKS</sequence>
<evidence type="ECO:0000313" key="2">
    <source>
        <dbReference type="EMBL" id="SHM78343.1"/>
    </source>
</evidence>
<keyword evidence="3" id="KW-1185">Reference proteome</keyword>
<feature type="domain" description="DinB-like" evidence="1">
    <location>
        <begin position="28"/>
        <end position="146"/>
    </location>
</feature>
<evidence type="ECO:0000259" key="1">
    <source>
        <dbReference type="Pfam" id="PF12867"/>
    </source>
</evidence>
<dbReference type="Gene3D" id="1.20.120.450">
    <property type="entry name" value="dinb family like domain"/>
    <property type="match status" value="1"/>
</dbReference>
<reference evidence="2 3" key="1">
    <citation type="submission" date="2016-11" db="EMBL/GenBank/DDBJ databases">
        <authorList>
            <person name="Jaros S."/>
            <person name="Januszkiewicz K."/>
            <person name="Wedrychowicz H."/>
        </authorList>
    </citation>
    <scope>NUCLEOTIDE SEQUENCE [LARGE SCALE GENOMIC DNA]</scope>
    <source>
        <strain evidence="2 3">CGMCC 1.6102</strain>
    </source>
</reference>
<dbReference type="RefSeq" id="WP_073093740.1">
    <property type="nucleotide sequence ID" value="NZ_FRCY01000003.1"/>
</dbReference>
<proteinExistence type="predicted"/>
<dbReference type="Proteomes" id="UP000184513">
    <property type="component" value="Unassembled WGS sequence"/>
</dbReference>
<dbReference type="STRING" id="388280.SAMN04488057_103312"/>
<evidence type="ECO:0000313" key="3">
    <source>
        <dbReference type="Proteomes" id="UP000184513"/>
    </source>
</evidence>
<dbReference type="Pfam" id="PF12867">
    <property type="entry name" value="DinB_2"/>
    <property type="match status" value="1"/>
</dbReference>
<dbReference type="OrthoDB" id="9798830at2"/>
<dbReference type="EMBL" id="FRCY01000003">
    <property type="protein sequence ID" value="SHM78343.1"/>
    <property type="molecule type" value="Genomic_DNA"/>
</dbReference>
<name>A0A1M7LJK7_9BACT</name>
<organism evidence="2 3">
    <name type="scientific">Cyclobacterium lianum</name>
    <dbReference type="NCBI Taxonomy" id="388280"/>
    <lineage>
        <taxon>Bacteria</taxon>
        <taxon>Pseudomonadati</taxon>
        <taxon>Bacteroidota</taxon>
        <taxon>Cytophagia</taxon>
        <taxon>Cytophagales</taxon>
        <taxon>Cyclobacteriaceae</taxon>
        <taxon>Cyclobacterium</taxon>
    </lineage>
</organism>
<dbReference type="InterPro" id="IPR024775">
    <property type="entry name" value="DinB-like"/>
</dbReference>
<dbReference type="AlphaFoldDB" id="A0A1M7LJK7"/>
<dbReference type="SUPFAM" id="SSF109854">
    <property type="entry name" value="DinB/YfiT-like putative metalloenzymes"/>
    <property type="match status" value="1"/>
</dbReference>
<gene>
    <name evidence="2" type="ORF">SAMN04488057_103312</name>
</gene>
<dbReference type="InterPro" id="IPR034660">
    <property type="entry name" value="DinB/YfiT-like"/>
</dbReference>
<protein>
    <submittedName>
        <fullName evidence="2">DinB superfamily protein</fullName>
    </submittedName>
</protein>
<accession>A0A1M7LJK7</accession>